<evidence type="ECO:0000313" key="4">
    <source>
        <dbReference type="EMBL" id="RZB80746.1"/>
    </source>
</evidence>
<name>A0A445I4F4_GLYSO</name>
<comment type="caution">
    <text evidence="4">The sequence shown here is derived from an EMBL/GenBank/DDBJ whole genome shotgun (WGS) entry which is preliminary data.</text>
</comment>
<organism evidence="4 5">
    <name type="scientific">Glycine soja</name>
    <name type="common">Wild soybean</name>
    <dbReference type="NCBI Taxonomy" id="3848"/>
    <lineage>
        <taxon>Eukaryota</taxon>
        <taxon>Viridiplantae</taxon>
        <taxon>Streptophyta</taxon>
        <taxon>Embryophyta</taxon>
        <taxon>Tracheophyta</taxon>
        <taxon>Spermatophyta</taxon>
        <taxon>Magnoliopsida</taxon>
        <taxon>eudicotyledons</taxon>
        <taxon>Gunneridae</taxon>
        <taxon>Pentapetalae</taxon>
        <taxon>rosids</taxon>
        <taxon>fabids</taxon>
        <taxon>Fabales</taxon>
        <taxon>Fabaceae</taxon>
        <taxon>Papilionoideae</taxon>
        <taxon>50 kb inversion clade</taxon>
        <taxon>NPAAA clade</taxon>
        <taxon>indigoferoid/millettioid clade</taxon>
        <taxon>Phaseoleae</taxon>
        <taxon>Glycine</taxon>
        <taxon>Glycine subgen. Soja</taxon>
    </lineage>
</organism>
<dbReference type="Pfam" id="PF22936">
    <property type="entry name" value="Pol_BBD"/>
    <property type="match status" value="1"/>
</dbReference>
<protein>
    <submittedName>
        <fullName evidence="4">Retrovirus-related Pol polyprotein from transposon RE1</fullName>
    </submittedName>
</protein>
<evidence type="ECO:0000313" key="5">
    <source>
        <dbReference type="Proteomes" id="UP000289340"/>
    </source>
</evidence>
<feature type="domain" description="Retroviral polymerase SH3-like" evidence="3">
    <location>
        <begin position="471"/>
        <end position="532"/>
    </location>
</feature>
<dbReference type="InterPro" id="IPR029472">
    <property type="entry name" value="Copia-like_N"/>
</dbReference>
<evidence type="ECO:0000259" key="1">
    <source>
        <dbReference type="Pfam" id="PF14244"/>
    </source>
</evidence>
<dbReference type="PANTHER" id="PTHR37610">
    <property type="entry name" value="CCHC-TYPE DOMAIN-CONTAINING PROTEIN"/>
    <property type="match status" value="1"/>
</dbReference>
<gene>
    <name evidence="4" type="ORF">D0Y65_030455</name>
</gene>
<dbReference type="InterPro" id="IPR057670">
    <property type="entry name" value="SH3_retrovirus"/>
</dbReference>
<dbReference type="EMBL" id="QZWG01000011">
    <property type="protein sequence ID" value="RZB80746.1"/>
    <property type="molecule type" value="Genomic_DNA"/>
</dbReference>
<dbReference type="Proteomes" id="UP000289340">
    <property type="component" value="Chromosome 11"/>
</dbReference>
<dbReference type="Pfam" id="PF25597">
    <property type="entry name" value="SH3_retrovirus"/>
    <property type="match status" value="1"/>
</dbReference>
<sequence length="618" mass="67831">MASSASASSTPSLAVTSTVSSIQDFSNPYFIHSNENPSSKIVTAMLDGSNYHDWAQAMTMVFEMKNKLGFIDGTIQKPSDFDPNFAQWKRCSNLIRSWINHSMTPEIATSVIWLTQASDVWNALRNRFSQGDYIQILQIHSDLYFLKQGDLSITNYFTKARSQILMLDPLPSLDKVFSIITQQERHMNLAILPTPTAVLAVQSAPSFTTASPGRGRGYSKQGQSRHCTHCGRNNHTVDTCFAKHGYPPGWKSKKASVNQISATTSLSEELNSSAVSEALFSLSKDQLANLIALLPNAKPIAIVVSSANLVSSHNIYVQPSSGTAPWLLDSGTTDHFTCSLHWFSSFQSIKSVPVSLPNGKTVVAFYKGTIVLTDSLILHNVLYVEHFSVNIISVTKLTKALDCRAVFTHNLCFLQMNTCLKIIGTAKEFKVTHDVHIINMLPTPLLNNHSPHFHVYHAHPDLSNLRVFGTLCFASTLQAHKTKFQSRAKKCIYLGHPFGTKGFLLFDLHTREIFVSRHVIFYETIFPYHDHTSSFSVDSIFPPNLPVIDINSDVIHSAPISSIPLTESNSSGTEAPIVVSSSIDDHSVSAPSSPISASLPVDSAASNAIPVASVFSCS</sequence>
<dbReference type="PANTHER" id="PTHR37610:SF55">
    <property type="entry name" value="RETROTRANSPOSON COPIA-LIKE N-TERMINAL DOMAIN-CONTAINING PROTEIN"/>
    <property type="match status" value="1"/>
</dbReference>
<dbReference type="Pfam" id="PF14244">
    <property type="entry name" value="Retrotran_gag_3"/>
    <property type="match status" value="1"/>
</dbReference>
<feature type="domain" description="Retrovirus-related Pol polyprotein from transposon TNT 1-94-like beta-barrel" evidence="2">
    <location>
        <begin position="326"/>
        <end position="399"/>
    </location>
</feature>
<feature type="domain" description="Retrotransposon Copia-like N-terminal" evidence="1">
    <location>
        <begin position="32"/>
        <end position="79"/>
    </location>
</feature>
<accession>A0A445I4F4</accession>
<evidence type="ECO:0000259" key="2">
    <source>
        <dbReference type="Pfam" id="PF22936"/>
    </source>
</evidence>
<dbReference type="AlphaFoldDB" id="A0A445I4F4"/>
<keyword evidence="5" id="KW-1185">Reference proteome</keyword>
<reference evidence="4 5" key="1">
    <citation type="submission" date="2018-09" db="EMBL/GenBank/DDBJ databases">
        <title>A high-quality reference genome of wild soybean provides a powerful tool to mine soybean genomes.</title>
        <authorList>
            <person name="Xie M."/>
            <person name="Chung C.Y.L."/>
            <person name="Li M.-W."/>
            <person name="Wong F.-L."/>
            <person name="Chan T.-F."/>
            <person name="Lam H.-M."/>
        </authorList>
    </citation>
    <scope>NUCLEOTIDE SEQUENCE [LARGE SCALE GENOMIC DNA]</scope>
    <source>
        <strain evidence="5">cv. W05</strain>
        <tissue evidence="4">Hypocotyl of etiolated seedlings</tissue>
    </source>
</reference>
<proteinExistence type="predicted"/>
<dbReference type="InterPro" id="IPR054722">
    <property type="entry name" value="PolX-like_BBD"/>
</dbReference>
<evidence type="ECO:0000259" key="3">
    <source>
        <dbReference type="Pfam" id="PF25597"/>
    </source>
</evidence>